<reference evidence="2" key="1">
    <citation type="submission" date="2021-09" db="EMBL/GenBank/DDBJ databases">
        <authorList>
            <consortium name="AG Swart"/>
            <person name="Singh M."/>
            <person name="Singh A."/>
            <person name="Seah K."/>
            <person name="Emmerich C."/>
        </authorList>
    </citation>
    <scope>NUCLEOTIDE SEQUENCE</scope>
    <source>
        <strain evidence="2">ATCC30299</strain>
    </source>
</reference>
<name>A0AAU9JUF8_9CILI</name>
<evidence type="ECO:0000313" key="3">
    <source>
        <dbReference type="Proteomes" id="UP001162131"/>
    </source>
</evidence>
<proteinExistence type="predicted"/>
<dbReference type="EMBL" id="CAJZBQ010000048">
    <property type="protein sequence ID" value="CAG9329628.1"/>
    <property type="molecule type" value="Genomic_DNA"/>
</dbReference>
<feature type="coiled-coil region" evidence="1">
    <location>
        <begin position="107"/>
        <end position="167"/>
    </location>
</feature>
<keyword evidence="1" id="KW-0175">Coiled coil</keyword>
<sequence length="216" mass="25292">MALSDAKGALVDIHQDLDEKKKHLLLVEDKVHNELLELEANLKADLQSRVRFDQQITTEYQEIRKKLEKDAHQEANIAENTFRSIFEEAKANISNFQDILNEKIQMRIEAQKKFNNLRHEAEQIKANIIQQSQNRRNNMKTSFDQLMDEMKKKKQDLVTEKEKLKRDSANIAARILEKYEEISGKIEKAHIEKKEAGLSLMGEIQETLKETHKHFS</sequence>
<keyword evidence="3" id="KW-1185">Reference proteome</keyword>
<evidence type="ECO:0000256" key="1">
    <source>
        <dbReference type="SAM" id="Coils"/>
    </source>
</evidence>
<organism evidence="2 3">
    <name type="scientific">Blepharisma stoltei</name>
    <dbReference type="NCBI Taxonomy" id="1481888"/>
    <lineage>
        <taxon>Eukaryota</taxon>
        <taxon>Sar</taxon>
        <taxon>Alveolata</taxon>
        <taxon>Ciliophora</taxon>
        <taxon>Postciliodesmatophora</taxon>
        <taxon>Heterotrichea</taxon>
        <taxon>Heterotrichida</taxon>
        <taxon>Blepharismidae</taxon>
        <taxon>Blepharisma</taxon>
    </lineage>
</organism>
<gene>
    <name evidence="2" type="ORF">BSTOLATCC_MIC49255</name>
</gene>
<accession>A0AAU9JUF8</accession>
<evidence type="ECO:0000313" key="2">
    <source>
        <dbReference type="EMBL" id="CAG9329628.1"/>
    </source>
</evidence>
<comment type="caution">
    <text evidence="2">The sequence shown here is derived from an EMBL/GenBank/DDBJ whole genome shotgun (WGS) entry which is preliminary data.</text>
</comment>
<dbReference type="Proteomes" id="UP001162131">
    <property type="component" value="Unassembled WGS sequence"/>
</dbReference>
<dbReference type="AlphaFoldDB" id="A0AAU9JUF8"/>
<protein>
    <submittedName>
        <fullName evidence="2">Uncharacterized protein</fullName>
    </submittedName>
</protein>